<sequence>MGIFSEYGIEYVITLNNGAIIPVALIKQTNERLLASKYYQSRKEYYATHCAQWREKAIDCDCELLPREKDKLNELLSMYDKNVMEHCWYDVSYISSTY</sequence>
<dbReference type="EMBL" id="KY684110">
    <property type="protein sequence ID" value="ARF12061.1"/>
    <property type="molecule type" value="Genomic_DNA"/>
</dbReference>
<proteinExistence type="predicted"/>
<gene>
    <name evidence="1" type="ORF">Klosneuvirus_3_196</name>
</gene>
<reference evidence="1" key="1">
    <citation type="journal article" date="2017" name="Science">
        <title>Giant viruses with an expanded complement of translation system components.</title>
        <authorList>
            <person name="Schulz F."/>
            <person name="Yutin N."/>
            <person name="Ivanova N.N."/>
            <person name="Ortega D.R."/>
            <person name="Lee T.K."/>
            <person name="Vierheilig J."/>
            <person name="Daims H."/>
            <person name="Horn M."/>
            <person name="Wagner M."/>
            <person name="Jensen G.J."/>
            <person name="Kyrpides N.C."/>
            <person name="Koonin E.V."/>
            <person name="Woyke T."/>
        </authorList>
    </citation>
    <scope>NUCLEOTIDE SEQUENCE</scope>
    <source>
        <strain evidence="1">KNV1</strain>
    </source>
</reference>
<accession>A0A1V0SK64</accession>
<evidence type="ECO:0000313" key="1">
    <source>
        <dbReference type="EMBL" id="ARF12061.1"/>
    </source>
</evidence>
<organism evidence="1">
    <name type="scientific">Klosneuvirus KNV1</name>
    <dbReference type="NCBI Taxonomy" id="1977640"/>
    <lineage>
        <taxon>Viruses</taxon>
        <taxon>Varidnaviria</taxon>
        <taxon>Bamfordvirae</taxon>
        <taxon>Nucleocytoviricota</taxon>
        <taxon>Megaviricetes</taxon>
        <taxon>Imitervirales</taxon>
        <taxon>Mimiviridae</taxon>
        <taxon>Klosneuvirinae</taxon>
        <taxon>Klosneuvirus</taxon>
    </lineage>
</organism>
<name>A0A1V0SK64_9VIRU</name>
<protein>
    <submittedName>
        <fullName evidence="1">Uncharacterized protein</fullName>
    </submittedName>
</protein>